<reference evidence="2 3" key="1">
    <citation type="journal article" date="2014" name="Nature">
        <title>An environmental bacterial taxon with a large and distinct metabolic repertoire.</title>
        <authorList>
            <person name="Wilson M.C."/>
            <person name="Mori T."/>
            <person name="Ruckert C."/>
            <person name="Uria A.R."/>
            <person name="Helf M.J."/>
            <person name="Takada K."/>
            <person name="Gernert C."/>
            <person name="Steffens U.A."/>
            <person name="Heycke N."/>
            <person name="Schmitt S."/>
            <person name="Rinke C."/>
            <person name="Helfrich E.J."/>
            <person name="Brachmann A.O."/>
            <person name="Gurgui C."/>
            <person name="Wakimoto T."/>
            <person name="Kracht M."/>
            <person name="Crusemann M."/>
            <person name="Hentschel U."/>
            <person name="Abe I."/>
            <person name="Matsunaga S."/>
            <person name="Kalinowski J."/>
            <person name="Takeyama H."/>
            <person name="Piel J."/>
        </authorList>
    </citation>
    <scope>NUCLEOTIDE SEQUENCE [LARGE SCALE GENOMIC DNA]</scope>
    <source>
        <strain evidence="3">TSY1</strain>
    </source>
</reference>
<dbReference type="HOGENOM" id="CLU_3041489_0_0_7"/>
<sequence length="54" mass="5836">MVLDFLRSLVLFPPDDTASNLNPGRPGTRDPQEPSEHGSINLGALFQIESEGAE</sequence>
<evidence type="ECO:0000313" key="2">
    <source>
        <dbReference type="EMBL" id="ETW94614.1"/>
    </source>
</evidence>
<protein>
    <submittedName>
        <fullName evidence="2">Uncharacterized protein</fullName>
    </submittedName>
</protein>
<dbReference type="EMBL" id="AZHW01001038">
    <property type="protein sequence ID" value="ETW94614.1"/>
    <property type="molecule type" value="Genomic_DNA"/>
</dbReference>
<evidence type="ECO:0000313" key="3">
    <source>
        <dbReference type="Proteomes" id="UP000019141"/>
    </source>
</evidence>
<organism evidence="2 3">
    <name type="scientific">Entotheonella factor</name>
    <dbReference type="NCBI Taxonomy" id="1429438"/>
    <lineage>
        <taxon>Bacteria</taxon>
        <taxon>Pseudomonadati</taxon>
        <taxon>Nitrospinota/Tectimicrobiota group</taxon>
        <taxon>Candidatus Tectimicrobiota</taxon>
        <taxon>Candidatus Entotheonellia</taxon>
        <taxon>Candidatus Entotheonellales</taxon>
        <taxon>Candidatus Entotheonellaceae</taxon>
        <taxon>Candidatus Entotheonella</taxon>
    </lineage>
</organism>
<gene>
    <name evidence="2" type="ORF">ETSY1_34085</name>
</gene>
<keyword evidence="3" id="KW-1185">Reference proteome</keyword>
<feature type="compositionally biased region" description="Basic and acidic residues" evidence="1">
    <location>
        <begin position="27"/>
        <end position="36"/>
    </location>
</feature>
<feature type="region of interest" description="Disordered" evidence="1">
    <location>
        <begin position="14"/>
        <end position="54"/>
    </location>
</feature>
<name>W4L9M1_ENTF1</name>
<comment type="caution">
    <text evidence="2">The sequence shown here is derived from an EMBL/GenBank/DDBJ whole genome shotgun (WGS) entry which is preliminary data.</text>
</comment>
<dbReference type="AlphaFoldDB" id="W4L9M1"/>
<dbReference type="Proteomes" id="UP000019141">
    <property type="component" value="Unassembled WGS sequence"/>
</dbReference>
<proteinExistence type="predicted"/>
<dbReference type="PATRIC" id="fig|1429438.4.peg.6434"/>
<accession>W4L9M1</accession>
<evidence type="ECO:0000256" key="1">
    <source>
        <dbReference type="SAM" id="MobiDB-lite"/>
    </source>
</evidence>